<dbReference type="AlphaFoldDB" id="A0A8J6NLU4"/>
<protein>
    <submittedName>
        <fullName evidence="1">Radical SAM protein</fullName>
    </submittedName>
</protein>
<feature type="non-terminal residue" evidence="1">
    <location>
        <position position="59"/>
    </location>
</feature>
<organism evidence="1 2">
    <name type="scientific">Candidatus Desulfolinea nitratireducens</name>
    <dbReference type="NCBI Taxonomy" id="2841698"/>
    <lineage>
        <taxon>Bacteria</taxon>
        <taxon>Bacillati</taxon>
        <taxon>Chloroflexota</taxon>
        <taxon>Anaerolineae</taxon>
        <taxon>Anaerolineales</taxon>
        <taxon>Anaerolineales incertae sedis</taxon>
        <taxon>Candidatus Desulfolinea</taxon>
    </lineage>
</organism>
<dbReference type="EMBL" id="JACNJN010000136">
    <property type="protein sequence ID" value="MBC8336032.1"/>
    <property type="molecule type" value="Genomic_DNA"/>
</dbReference>
<dbReference type="Proteomes" id="UP000614469">
    <property type="component" value="Unassembled WGS sequence"/>
</dbReference>
<dbReference type="SFLD" id="SFLDS00029">
    <property type="entry name" value="Radical_SAM"/>
    <property type="match status" value="1"/>
</dbReference>
<reference evidence="1 2" key="1">
    <citation type="submission" date="2020-08" db="EMBL/GenBank/DDBJ databases">
        <title>Bridging the membrane lipid divide: bacteria of the FCB group superphylum have the potential to synthesize archaeal ether lipids.</title>
        <authorList>
            <person name="Villanueva L."/>
            <person name="Von Meijenfeldt F.A.B."/>
            <person name="Westbye A.B."/>
            <person name="Yadav S."/>
            <person name="Hopmans E.C."/>
            <person name="Dutilh B.E."/>
            <person name="Sinninghe Damste J.S."/>
        </authorList>
    </citation>
    <scope>NUCLEOTIDE SEQUENCE [LARGE SCALE GENOMIC DNA]</scope>
    <source>
        <strain evidence="1">NIOZ-UU36</strain>
    </source>
</reference>
<dbReference type="GO" id="GO:0051536">
    <property type="term" value="F:iron-sulfur cluster binding"/>
    <property type="evidence" value="ECO:0007669"/>
    <property type="project" value="InterPro"/>
</dbReference>
<sequence>MRYHGMVIRPPSEANSYILQITYGCSHNRCTYCDTYLEKPFRPRDLDEVLEDIAAAQIV</sequence>
<evidence type="ECO:0000313" key="1">
    <source>
        <dbReference type="EMBL" id="MBC8336032.1"/>
    </source>
</evidence>
<dbReference type="PROSITE" id="PS51257">
    <property type="entry name" value="PROKAR_LIPOPROTEIN"/>
    <property type="match status" value="1"/>
</dbReference>
<dbReference type="InterPro" id="IPR058240">
    <property type="entry name" value="rSAM_sf"/>
</dbReference>
<proteinExistence type="predicted"/>
<gene>
    <name evidence="1" type="ORF">H8E29_12260</name>
</gene>
<dbReference type="InterPro" id="IPR007197">
    <property type="entry name" value="rSAM"/>
</dbReference>
<name>A0A8J6NLU4_9CHLR</name>
<dbReference type="GO" id="GO:0003824">
    <property type="term" value="F:catalytic activity"/>
    <property type="evidence" value="ECO:0007669"/>
    <property type="project" value="InterPro"/>
</dbReference>
<evidence type="ECO:0000313" key="2">
    <source>
        <dbReference type="Proteomes" id="UP000614469"/>
    </source>
</evidence>
<accession>A0A8J6NLU4</accession>
<dbReference type="SUPFAM" id="SSF102114">
    <property type="entry name" value="Radical SAM enzymes"/>
    <property type="match status" value="1"/>
</dbReference>
<comment type="caution">
    <text evidence="1">The sequence shown here is derived from an EMBL/GenBank/DDBJ whole genome shotgun (WGS) entry which is preliminary data.</text>
</comment>